<evidence type="ECO:0000256" key="8">
    <source>
        <dbReference type="PROSITE-ProRule" id="PRU00076"/>
    </source>
</evidence>
<dbReference type="SMART" id="SM00181">
    <property type="entry name" value="EGF"/>
    <property type="match status" value="1"/>
</dbReference>
<dbReference type="PANTHER" id="PTHR24027:SF438">
    <property type="entry name" value="CADHERIN 23"/>
    <property type="match status" value="1"/>
</dbReference>
<dbReference type="Pfam" id="PF01049">
    <property type="entry name" value="CADH_Y-type_LIR"/>
    <property type="match status" value="1"/>
</dbReference>
<dbReference type="PROSITE" id="PS01186">
    <property type="entry name" value="EGF_2"/>
    <property type="match status" value="1"/>
</dbReference>
<evidence type="ECO:0000313" key="13">
    <source>
        <dbReference type="Proteomes" id="UP001549920"/>
    </source>
</evidence>
<dbReference type="Pfam" id="PF00008">
    <property type="entry name" value="EGF"/>
    <property type="match status" value="1"/>
</dbReference>
<evidence type="ECO:0000256" key="9">
    <source>
        <dbReference type="RuleBase" id="RU004357"/>
    </source>
</evidence>
<evidence type="ECO:0000256" key="10">
    <source>
        <dbReference type="SAM" id="Phobius"/>
    </source>
</evidence>
<dbReference type="Proteomes" id="UP001549920">
    <property type="component" value="Unassembled WGS sequence"/>
</dbReference>
<accession>A0ABR3IEY3</accession>
<evidence type="ECO:0000256" key="1">
    <source>
        <dbReference type="ARBA" id="ARBA00004167"/>
    </source>
</evidence>
<dbReference type="EMBL" id="JBEUOH010000004">
    <property type="protein sequence ID" value="KAL0894815.1"/>
    <property type="molecule type" value="Genomic_DNA"/>
</dbReference>
<dbReference type="SUPFAM" id="SSF57196">
    <property type="entry name" value="EGF/Laminin"/>
    <property type="match status" value="1"/>
</dbReference>
<comment type="subcellular location">
    <subcellularLocation>
        <location evidence="1">Membrane</location>
        <topology evidence="1">Single-pass membrane protein</topology>
    </subcellularLocation>
</comment>
<dbReference type="InterPro" id="IPR027397">
    <property type="entry name" value="Catenin-bd_sf"/>
</dbReference>
<keyword evidence="4" id="KW-0106">Calcium</keyword>
<evidence type="ECO:0000256" key="3">
    <source>
        <dbReference type="ARBA" id="ARBA00022737"/>
    </source>
</evidence>
<keyword evidence="13" id="KW-1185">Reference proteome</keyword>
<keyword evidence="6 10" id="KW-0472">Membrane</keyword>
<protein>
    <recommendedName>
        <fullName evidence="11">EGF-like domain-containing protein</fullName>
    </recommendedName>
</protein>
<dbReference type="InterPro" id="IPR039808">
    <property type="entry name" value="Cadherin"/>
</dbReference>
<organism evidence="12 13">
    <name type="scientific">Loxostege sticticalis</name>
    <name type="common">Beet webworm moth</name>
    <dbReference type="NCBI Taxonomy" id="481309"/>
    <lineage>
        <taxon>Eukaryota</taxon>
        <taxon>Metazoa</taxon>
        <taxon>Ecdysozoa</taxon>
        <taxon>Arthropoda</taxon>
        <taxon>Hexapoda</taxon>
        <taxon>Insecta</taxon>
        <taxon>Pterygota</taxon>
        <taxon>Neoptera</taxon>
        <taxon>Endopterygota</taxon>
        <taxon>Lepidoptera</taxon>
        <taxon>Glossata</taxon>
        <taxon>Ditrysia</taxon>
        <taxon>Pyraloidea</taxon>
        <taxon>Crambidae</taxon>
        <taxon>Pyraustinae</taxon>
        <taxon>Loxostege</taxon>
    </lineage>
</organism>
<evidence type="ECO:0000256" key="4">
    <source>
        <dbReference type="ARBA" id="ARBA00022837"/>
    </source>
</evidence>
<dbReference type="InterPro" id="IPR001881">
    <property type="entry name" value="EGF-like_Ca-bd_dom"/>
</dbReference>
<dbReference type="PANTHER" id="PTHR24027">
    <property type="entry name" value="CADHERIN-23"/>
    <property type="match status" value="1"/>
</dbReference>
<keyword evidence="7 8" id="KW-1015">Disulfide bond</keyword>
<feature type="disulfide bond" evidence="8">
    <location>
        <begin position="26"/>
        <end position="43"/>
    </location>
</feature>
<sequence length="260" mass="27868">MCRCPGGSVRAGGTCVNVNECLENPCLNGGTCVDREPARRYDCVCAFGYTGHDCELELLASGIITPSRDFIIAIIVCLFLLLVLVLVFVVYNRRREAHIKYPGPDDDVRENIINYDDEGGGEDDMTAFDITPLQIPIGGPLPDHAPAKLPYPLMSVGLGVGPMGVGVGVAPGVGVPLPGETNVGMFIEEHKRRADSDPNAPPFDDLRNYAYEGGGSTAGSLSSLASGTDDEVHDYDYLGAWGPRFDKLADLYGPDMDEQL</sequence>
<evidence type="ECO:0000256" key="6">
    <source>
        <dbReference type="ARBA" id="ARBA00023136"/>
    </source>
</evidence>
<dbReference type="Gene3D" id="2.10.25.10">
    <property type="entry name" value="Laminin"/>
    <property type="match status" value="1"/>
</dbReference>
<proteinExistence type="predicted"/>
<dbReference type="PROSITE" id="PS00022">
    <property type="entry name" value="EGF_1"/>
    <property type="match status" value="1"/>
</dbReference>
<dbReference type="CDD" id="cd00054">
    <property type="entry name" value="EGF_CA"/>
    <property type="match status" value="1"/>
</dbReference>
<evidence type="ECO:0000259" key="11">
    <source>
        <dbReference type="PROSITE" id="PS50026"/>
    </source>
</evidence>
<feature type="disulfide bond" evidence="8">
    <location>
        <begin position="45"/>
        <end position="54"/>
    </location>
</feature>
<comment type="caution">
    <text evidence="8">Lacks conserved residue(s) required for the propagation of feature annotation.</text>
</comment>
<gene>
    <name evidence="12" type="ORF">ABMA27_013339</name>
</gene>
<dbReference type="SMART" id="SM00179">
    <property type="entry name" value="EGF_CA"/>
    <property type="match status" value="1"/>
</dbReference>
<dbReference type="PROSITE" id="PS50026">
    <property type="entry name" value="EGF_3"/>
    <property type="match status" value="1"/>
</dbReference>
<keyword evidence="8" id="KW-0245">EGF-like domain</keyword>
<feature type="transmembrane region" description="Helical" evidence="10">
    <location>
        <begin position="70"/>
        <end position="91"/>
    </location>
</feature>
<evidence type="ECO:0000256" key="7">
    <source>
        <dbReference type="ARBA" id="ARBA00023157"/>
    </source>
</evidence>
<keyword evidence="2 10" id="KW-0812">Transmembrane</keyword>
<name>A0ABR3IEY3_LOXSC</name>
<evidence type="ECO:0000313" key="12">
    <source>
        <dbReference type="EMBL" id="KAL0894815.1"/>
    </source>
</evidence>
<dbReference type="Gene3D" id="4.10.900.10">
    <property type="entry name" value="TCF3-CBD (Catenin binding domain)"/>
    <property type="match status" value="1"/>
</dbReference>
<reference evidence="12 13" key="1">
    <citation type="submission" date="2024-06" db="EMBL/GenBank/DDBJ databases">
        <title>A chromosome-level genome assembly of beet webworm, Loxostege sticticalis.</title>
        <authorList>
            <person name="Zhang Y."/>
        </authorList>
    </citation>
    <scope>NUCLEOTIDE SEQUENCE [LARGE SCALE GENOMIC DNA]</scope>
    <source>
        <strain evidence="12">AQ026</strain>
        <tissue evidence="12">Whole body</tissue>
    </source>
</reference>
<feature type="domain" description="EGF-like" evidence="11">
    <location>
        <begin position="17"/>
        <end position="55"/>
    </location>
</feature>
<comment type="function">
    <text evidence="9">Cadherins are calcium-dependent cell adhesion proteins.</text>
</comment>
<evidence type="ECO:0000256" key="5">
    <source>
        <dbReference type="ARBA" id="ARBA00022989"/>
    </source>
</evidence>
<dbReference type="InterPro" id="IPR000233">
    <property type="entry name" value="Cadherin_Y-type_LIR"/>
</dbReference>
<comment type="caution">
    <text evidence="12">The sequence shown here is derived from an EMBL/GenBank/DDBJ whole genome shotgun (WGS) entry which is preliminary data.</text>
</comment>
<dbReference type="InterPro" id="IPR000742">
    <property type="entry name" value="EGF"/>
</dbReference>
<dbReference type="PRINTS" id="PR00010">
    <property type="entry name" value="EGFBLOOD"/>
</dbReference>
<evidence type="ECO:0000256" key="2">
    <source>
        <dbReference type="ARBA" id="ARBA00022692"/>
    </source>
</evidence>
<keyword evidence="5 10" id="KW-1133">Transmembrane helix</keyword>
<keyword evidence="3" id="KW-0677">Repeat</keyword>